<dbReference type="Pfam" id="PF12100">
    <property type="entry name" value="DUF3576"/>
    <property type="match status" value="1"/>
</dbReference>
<evidence type="ECO:0000313" key="1">
    <source>
        <dbReference type="EMBL" id="QQV79156.1"/>
    </source>
</evidence>
<dbReference type="KEGG" id="sari:H5J25_17840"/>
<sequence>MALLAAFALPLALGACGGGKDRPKTDLAASKVTTIGVNAYLWRASLDTLSFMPLVQTDSNGGVIVTDWYINPAVATERVKVTVTILDQDLRADGLRVAALRQVNQNGQWVAAPVKAATVQKLEDAILTRARDLRRAAVAG</sequence>
<dbReference type="EMBL" id="CP061035">
    <property type="protein sequence ID" value="QQV79156.1"/>
    <property type="molecule type" value="Genomic_DNA"/>
</dbReference>
<keyword evidence="2" id="KW-1185">Reference proteome</keyword>
<dbReference type="AlphaFoldDB" id="A0A974NYB1"/>
<organism evidence="1 2">
    <name type="scientific">Sphingomonas aliaeris</name>
    <dbReference type="NCBI Taxonomy" id="2759526"/>
    <lineage>
        <taxon>Bacteria</taxon>
        <taxon>Pseudomonadati</taxon>
        <taxon>Pseudomonadota</taxon>
        <taxon>Alphaproteobacteria</taxon>
        <taxon>Sphingomonadales</taxon>
        <taxon>Sphingomonadaceae</taxon>
        <taxon>Sphingomonas</taxon>
    </lineage>
</organism>
<name>A0A974NYB1_9SPHN</name>
<dbReference type="InterPro" id="IPR021959">
    <property type="entry name" value="DUF3576"/>
</dbReference>
<accession>A0A974NYB1</accession>
<reference evidence="2" key="1">
    <citation type="submission" date="2020-09" db="EMBL/GenBank/DDBJ databases">
        <title>Sphingomonas sp., a new species isolated from pork steak.</title>
        <authorList>
            <person name="Heidler von Heilborn D."/>
        </authorList>
    </citation>
    <scope>NUCLEOTIDE SEQUENCE [LARGE SCALE GENOMIC DNA]</scope>
</reference>
<proteinExistence type="predicted"/>
<protein>
    <submittedName>
        <fullName evidence="1">DUF3576 domain-containing protein</fullName>
    </submittedName>
</protein>
<evidence type="ECO:0000313" key="2">
    <source>
        <dbReference type="Proteomes" id="UP000595894"/>
    </source>
</evidence>
<dbReference type="Proteomes" id="UP000595894">
    <property type="component" value="Chromosome"/>
</dbReference>
<gene>
    <name evidence="1" type="ORF">H5J25_17840</name>
</gene>